<evidence type="ECO:0000313" key="6">
    <source>
        <dbReference type="EMBL" id="MFC3106419.1"/>
    </source>
</evidence>
<evidence type="ECO:0000313" key="7">
    <source>
        <dbReference type="Proteomes" id="UP001595530"/>
    </source>
</evidence>
<keyword evidence="4 5" id="KW-0342">GTP-binding</keyword>
<evidence type="ECO:0000256" key="4">
    <source>
        <dbReference type="ARBA" id="ARBA00023134"/>
    </source>
</evidence>
<organism evidence="6 7">
    <name type="scientific">Undibacterium arcticum</name>
    <dbReference type="NCBI Taxonomy" id="1762892"/>
    <lineage>
        <taxon>Bacteria</taxon>
        <taxon>Pseudomonadati</taxon>
        <taxon>Pseudomonadota</taxon>
        <taxon>Betaproteobacteria</taxon>
        <taxon>Burkholderiales</taxon>
        <taxon>Oxalobacteraceae</taxon>
        <taxon>Undibacterium</taxon>
    </lineage>
</organism>
<dbReference type="RefSeq" id="WP_390324939.1">
    <property type="nucleotide sequence ID" value="NZ_JBHRTP010000002.1"/>
</dbReference>
<comment type="caution">
    <text evidence="6">The sequence shown here is derived from an EMBL/GenBank/DDBJ whole genome shotgun (WGS) entry which is preliminary data.</text>
</comment>
<dbReference type="Proteomes" id="UP001595530">
    <property type="component" value="Unassembled WGS sequence"/>
</dbReference>
<evidence type="ECO:0000256" key="2">
    <source>
        <dbReference type="ARBA" id="ARBA00022695"/>
    </source>
</evidence>
<dbReference type="PANTHER" id="PTHR40392">
    <property type="entry name" value="2-PHOSPHO-L-LACTATE GUANYLYLTRANSFERASE"/>
    <property type="match status" value="1"/>
</dbReference>
<name>A0ABV7EUG1_9BURK</name>
<dbReference type="Gene3D" id="3.90.550.10">
    <property type="entry name" value="Spore Coat Polysaccharide Biosynthesis Protein SpsA, Chain A"/>
    <property type="match status" value="1"/>
</dbReference>
<protein>
    <recommendedName>
        <fullName evidence="5">3-phospho-D-glycerate guanylyltransferase</fullName>
        <shortName evidence="5">3PG guanylyltransferase</shortName>
        <ecNumber evidence="5">2.7.7.106</ecNumber>
    </recommendedName>
</protein>
<dbReference type="SUPFAM" id="SSF53448">
    <property type="entry name" value="Nucleotide-diphospho-sugar transferases"/>
    <property type="match status" value="1"/>
</dbReference>
<comment type="function">
    <text evidence="5">Guanylyltransferase that catalyzes the activation of (2R)-3-phosphoglycerate (3PG) as 3-[(R)-glyceryl]-diphospho-5'-guanosine, via the condensation of 3PG with GTP. It is involved in the biosynthesis of a derivative of the hydride carrier cofactor coenzyme F420, 3PG-F420.</text>
</comment>
<comment type="similarity">
    <text evidence="5">Belongs to the CofC family.</text>
</comment>
<accession>A0ABV7EUG1</accession>
<dbReference type="GO" id="GO:0043814">
    <property type="term" value="F:phospholactate guanylyltransferase activity"/>
    <property type="evidence" value="ECO:0007669"/>
    <property type="project" value="UniProtKB-EC"/>
</dbReference>
<comment type="pathway">
    <text evidence="5">Cofactor biosynthesis; coenzyme F420 biosynthesis.</text>
</comment>
<gene>
    <name evidence="6" type="primary">cofC</name>
    <name evidence="5" type="synonym">fbiD</name>
    <name evidence="6" type="ORF">ACFOFO_00310</name>
</gene>
<dbReference type="InterPro" id="IPR002835">
    <property type="entry name" value="CofC"/>
</dbReference>
<keyword evidence="2 5" id="KW-0548">Nucleotidyltransferase</keyword>
<dbReference type="Pfam" id="PF01983">
    <property type="entry name" value="CofC"/>
    <property type="match status" value="1"/>
</dbReference>
<keyword evidence="7" id="KW-1185">Reference proteome</keyword>
<dbReference type="InterPro" id="IPR029044">
    <property type="entry name" value="Nucleotide-diphossugar_trans"/>
</dbReference>
<dbReference type="NCBIfam" id="TIGR03552">
    <property type="entry name" value="F420_cofC"/>
    <property type="match status" value="1"/>
</dbReference>
<dbReference type="EC" id="2.7.7.106" evidence="5"/>
<evidence type="ECO:0000256" key="5">
    <source>
        <dbReference type="HAMAP-Rule" id="MF_02114"/>
    </source>
</evidence>
<dbReference type="PANTHER" id="PTHR40392:SF1">
    <property type="entry name" value="2-PHOSPHO-L-LACTATE GUANYLYLTRANSFERASE"/>
    <property type="match status" value="1"/>
</dbReference>
<comment type="catalytic activity">
    <reaction evidence="5">
        <text>(2R)-3-phosphoglycerate + GTP + H(+) = 3-[(R)-glyceryl]-diphospho-5'-guanosine + diphosphate</text>
        <dbReference type="Rhea" id="RHEA:63440"/>
        <dbReference type="ChEBI" id="CHEBI:15378"/>
        <dbReference type="ChEBI" id="CHEBI:33019"/>
        <dbReference type="ChEBI" id="CHEBI:37565"/>
        <dbReference type="ChEBI" id="CHEBI:58272"/>
        <dbReference type="ChEBI" id="CHEBI:147306"/>
        <dbReference type="EC" id="2.7.7.106"/>
    </reaction>
</comment>
<keyword evidence="1 5" id="KW-0808">Transferase</keyword>
<evidence type="ECO:0000256" key="1">
    <source>
        <dbReference type="ARBA" id="ARBA00022679"/>
    </source>
</evidence>
<keyword evidence="3 5" id="KW-0547">Nucleotide-binding</keyword>
<dbReference type="EMBL" id="JBHRTP010000002">
    <property type="protein sequence ID" value="MFC3106419.1"/>
    <property type="molecule type" value="Genomic_DNA"/>
</dbReference>
<dbReference type="HAMAP" id="MF_02114">
    <property type="entry name" value="CofC"/>
    <property type="match status" value="1"/>
</dbReference>
<proteinExistence type="inferred from homology"/>
<sequence>MKRALLWAVVPVKSFACAKQRLMSLLSSQERAGLARAMFEDVLRVLAHSPHLAGTIVVTSDADAIAIAHAAGVGVLDDSANAGLVPAVQLAAQHLACAKRAGMLVVPADLPLITAADIELIALAHQVSPSITLVAASNDGGTNALACSPPAALPFCFGEDSFRRHRDAALSLGLVPRVLTLPRFGRDIDRPDDLFAFLQHPSPTRSYAYLTNRGIAQRLRHRQLERTEFTRAEPVALYQKG</sequence>
<evidence type="ECO:0000256" key="3">
    <source>
        <dbReference type="ARBA" id="ARBA00022741"/>
    </source>
</evidence>
<reference evidence="7" key="1">
    <citation type="journal article" date="2019" name="Int. J. Syst. Evol. Microbiol.">
        <title>The Global Catalogue of Microorganisms (GCM) 10K type strain sequencing project: providing services to taxonomists for standard genome sequencing and annotation.</title>
        <authorList>
            <consortium name="The Broad Institute Genomics Platform"/>
            <consortium name="The Broad Institute Genome Sequencing Center for Infectious Disease"/>
            <person name="Wu L."/>
            <person name="Ma J."/>
        </authorList>
    </citation>
    <scope>NUCLEOTIDE SEQUENCE [LARGE SCALE GENOMIC DNA]</scope>
    <source>
        <strain evidence="7">KCTC 42986</strain>
    </source>
</reference>